<sequence>MARNETAARSFKDLFDHARKLDGAGYGAYKKLAGAFGDPGLTLSIDRVQADPYASPSKMRLILPMRAAGIPQHLIDDPIGRVAVADFLARRIEADVTRPKNVHIGDIGQQVLERTHVLVTPDRIEARLLVGLPAKGRRILGRQAAHLLADDLPQLADDCLFHDRFDPADARALEDHVALLRDQEFLRAQLAPRKLVAFVGNGAILPRAAGDSDRPLAASQATPFESPESLTHTFNLPSGRTVTGMGIPEGLTVIVGGGYHGKSTLLRALERGIYPHIVSDGREWVISRADVASVRAEDGRPITGADISPFITNLPTGADTRRFSTTNASGSTSQAANVVEAHAAGTSALLIDEDTSATNFMIRDRLMQRLVPNDKEPITPFVQRVRSLYDATSVSTVLIAGGSGAYLRLADTVIAMDAYRPSEVTARAHEIAGDTGDTASTGEPAQNQFQHGTAERVLARGTLNSRKPPKPRGLSTISVDRSDIDLSAVGQLVAPSQTAAIAAALAWLSKNADGQTPLVDLVARLERHITEKGLAVLAPGRDHPGHLSRPRGAEILAAANRYRELKLA</sequence>
<accession>A0A9X3RPX5</accession>
<proteinExistence type="predicted"/>
<dbReference type="PANTHER" id="PTHR38149">
    <property type="entry name" value="ATPASE"/>
    <property type="match status" value="1"/>
</dbReference>
<protein>
    <submittedName>
        <fullName evidence="5">ABC-ATPase domain-containing protein</fullName>
    </submittedName>
</protein>
<dbReference type="AlphaFoldDB" id="A0A9X3RPX5"/>
<evidence type="ECO:0000313" key="5">
    <source>
        <dbReference type="EMBL" id="MCZ9304579.1"/>
    </source>
</evidence>
<dbReference type="PANTHER" id="PTHR38149:SF1">
    <property type="entry name" value="ATPASE"/>
    <property type="match status" value="1"/>
</dbReference>
<feature type="domain" description="ATPase of the ABC class N-terminal" evidence="3">
    <location>
        <begin position="13"/>
        <end position="162"/>
    </location>
</feature>
<dbReference type="Pfam" id="PF21117">
    <property type="entry name" value="MRB1590_C"/>
    <property type="match status" value="1"/>
</dbReference>
<feature type="domain" description="ATPase of the ABC class C-terminal" evidence="2">
    <location>
        <begin position="170"/>
        <end position="440"/>
    </location>
</feature>
<evidence type="ECO:0000313" key="6">
    <source>
        <dbReference type="Proteomes" id="UP001146505"/>
    </source>
</evidence>
<comment type="caution">
    <text evidence="5">The sequence shown here is derived from an EMBL/GenBank/DDBJ whole genome shotgun (WGS) entry which is preliminary data.</text>
</comment>
<feature type="region of interest" description="Disordered" evidence="1">
    <location>
        <begin position="210"/>
        <end position="231"/>
    </location>
</feature>
<dbReference type="Proteomes" id="UP001146505">
    <property type="component" value="Unassembled WGS sequence"/>
</dbReference>
<evidence type="ECO:0000259" key="4">
    <source>
        <dbReference type="Pfam" id="PF21117"/>
    </source>
</evidence>
<dbReference type="GeneID" id="301812571"/>
<evidence type="ECO:0000259" key="3">
    <source>
        <dbReference type="Pfam" id="PF20446"/>
    </source>
</evidence>
<reference evidence="5" key="1">
    <citation type="submission" date="2022-02" db="EMBL/GenBank/DDBJ databases">
        <title>Corynebacterium sp. from urogenital microbiome.</title>
        <authorList>
            <person name="Cappelli E.A."/>
            <person name="Ribeiro T.G."/>
            <person name="Peixe L."/>
        </authorList>
    </citation>
    <scope>NUCLEOTIDE SEQUENCE</scope>
    <source>
        <strain evidence="5">C9Ua_112</strain>
    </source>
</reference>
<name>A0A9X3RPX5_9CORY</name>
<dbReference type="InterPro" id="IPR046833">
    <property type="entry name" value="ABC_N"/>
</dbReference>
<dbReference type="Pfam" id="PF20446">
    <property type="entry name" value="ABC_N"/>
    <property type="match status" value="1"/>
</dbReference>
<dbReference type="RefSeq" id="WP_043012079.1">
    <property type="nucleotide sequence ID" value="NZ_JAKMUV010000002.1"/>
</dbReference>
<dbReference type="SUPFAM" id="SSF52540">
    <property type="entry name" value="P-loop containing nucleoside triphosphate hydrolases"/>
    <property type="match status" value="1"/>
</dbReference>
<dbReference type="InterPro" id="IPR046834">
    <property type="entry name" value="ABC_ATPase_C"/>
</dbReference>
<dbReference type="Pfam" id="PF09818">
    <property type="entry name" value="ABC_ATPase"/>
    <property type="match status" value="1"/>
</dbReference>
<dbReference type="InterPro" id="IPR027417">
    <property type="entry name" value="P-loop_NTPase"/>
</dbReference>
<feature type="domain" description="MRB1590-like C-terminal" evidence="4">
    <location>
        <begin position="471"/>
        <end position="567"/>
    </location>
</feature>
<keyword evidence="6" id="KW-1185">Reference proteome</keyword>
<dbReference type="InterPro" id="IPR049069">
    <property type="entry name" value="MRB1590-like_C"/>
</dbReference>
<evidence type="ECO:0000256" key="1">
    <source>
        <dbReference type="SAM" id="MobiDB-lite"/>
    </source>
</evidence>
<feature type="compositionally biased region" description="Polar residues" evidence="1">
    <location>
        <begin position="219"/>
        <end position="231"/>
    </location>
</feature>
<organism evidence="5 6">
    <name type="scientific">Corynebacterium macclintockiae</name>
    <dbReference type="NCBI Taxonomy" id="2913501"/>
    <lineage>
        <taxon>Bacteria</taxon>
        <taxon>Bacillati</taxon>
        <taxon>Actinomycetota</taxon>
        <taxon>Actinomycetes</taxon>
        <taxon>Mycobacteriales</taxon>
        <taxon>Corynebacteriaceae</taxon>
        <taxon>Corynebacterium</taxon>
    </lineage>
</organism>
<dbReference type="InterPro" id="IPR019195">
    <property type="entry name" value="ABC_ATPase_put"/>
</dbReference>
<gene>
    <name evidence="5" type="ORF">L8U58_03365</name>
</gene>
<dbReference type="EMBL" id="JAKMUV010000002">
    <property type="protein sequence ID" value="MCZ9304579.1"/>
    <property type="molecule type" value="Genomic_DNA"/>
</dbReference>
<evidence type="ECO:0000259" key="2">
    <source>
        <dbReference type="Pfam" id="PF09818"/>
    </source>
</evidence>